<evidence type="ECO:0000259" key="2">
    <source>
        <dbReference type="Pfam" id="PF12937"/>
    </source>
</evidence>
<evidence type="ECO:0000313" key="4">
    <source>
        <dbReference type="EMBL" id="TVU22820.1"/>
    </source>
</evidence>
<organism evidence="4 5">
    <name type="scientific">Eragrostis curvula</name>
    <name type="common">weeping love grass</name>
    <dbReference type="NCBI Taxonomy" id="38414"/>
    <lineage>
        <taxon>Eukaryota</taxon>
        <taxon>Viridiplantae</taxon>
        <taxon>Streptophyta</taxon>
        <taxon>Embryophyta</taxon>
        <taxon>Tracheophyta</taxon>
        <taxon>Spermatophyta</taxon>
        <taxon>Magnoliopsida</taxon>
        <taxon>Liliopsida</taxon>
        <taxon>Poales</taxon>
        <taxon>Poaceae</taxon>
        <taxon>PACMAD clade</taxon>
        <taxon>Chloridoideae</taxon>
        <taxon>Eragrostideae</taxon>
        <taxon>Eragrostidinae</taxon>
        <taxon>Eragrostis</taxon>
    </lineage>
</organism>
<evidence type="ECO:0000256" key="1">
    <source>
        <dbReference type="SAM" id="MobiDB-lite"/>
    </source>
</evidence>
<feature type="region of interest" description="Disordered" evidence="1">
    <location>
        <begin position="141"/>
        <end position="176"/>
    </location>
</feature>
<comment type="caution">
    <text evidence="4">The sequence shown here is derived from an EMBL/GenBank/DDBJ whole genome shotgun (WGS) entry which is preliminary data.</text>
</comment>
<name>A0A5J9UI33_9POAL</name>
<dbReference type="Gramene" id="TVU22804">
    <property type="protein sequence ID" value="TVU22804"/>
    <property type="gene ID" value="EJB05_32523"/>
</dbReference>
<gene>
    <name evidence="3" type="ORF">EJB05_32523</name>
    <name evidence="4" type="ORF">EJB05_32540</name>
</gene>
<proteinExistence type="predicted"/>
<accession>A0A5J9UI33</accession>
<dbReference type="InterPro" id="IPR050796">
    <property type="entry name" value="SCF_F-box_component"/>
</dbReference>
<evidence type="ECO:0000313" key="5">
    <source>
        <dbReference type="Proteomes" id="UP000324897"/>
    </source>
</evidence>
<dbReference type="SUPFAM" id="SSF81383">
    <property type="entry name" value="F-box domain"/>
    <property type="match status" value="1"/>
</dbReference>
<keyword evidence="5" id="KW-1185">Reference proteome</keyword>
<dbReference type="EMBL" id="RWGY01000026">
    <property type="protein sequence ID" value="TVU22820.1"/>
    <property type="molecule type" value="Genomic_DNA"/>
</dbReference>
<feature type="non-terminal residue" evidence="4">
    <location>
        <position position="1"/>
    </location>
</feature>
<dbReference type="Gene3D" id="1.20.1280.50">
    <property type="match status" value="1"/>
</dbReference>
<sequence>MAPHLYNGVISEILYRLPSKEAYRLTAVCRRWRAILSEPAFLCRHLFPRPLLLLDDGPYAVILQPRRKVRYTHLTVVPTNPGDSVDLNLPLDPNYTDPPSVKAITRRLTEKPSKREPPAPSLLDVDVDDIFSNLFSTGVGKDDAAEEPAGQLPDGSAASEGDEADEDTAAGAEDATPPAVEVEDYVVFFERSVPRLDISIVAAHGRLLLCRSRIRYYVCDPAANRLVALPPASFPPTHDAARGFHYDLDAATGRLSFTIVLLVRIPERRVLVDTFSSTTGRWDTKVIGAQGVARCLGVASPGIHKFRTRVGRSLGAAGGRLRVCAFDIRDEESRNMLPHEGIVGTHGVWVMDDAATGAWRRVHEAVVDGITVWYFLRLWNHEVPVDFPGASGGSVILDKNKILLRYNLETGDKVELARLYWDDGTLGALYTRFQAFPFYRSG</sequence>
<feature type="domain" description="F-box" evidence="2">
    <location>
        <begin position="9"/>
        <end position="47"/>
    </location>
</feature>
<protein>
    <recommendedName>
        <fullName evidence="2">F-box domain-containing protein</fullName>
    </recommendedName>
</protein>
<dbReference type="OrthoDB" id="665980at2759"/>
<dbReference type="Pfam" id="PF12937">
    <property type="entry name" value="F-box-like"/>
    <property type="match status" value="1"/>
</dbReference>
<dbReference type="PANTHER" id="PTHR31672">
    <property type="entry name" value="BNACNNG10540D PROTEIN"/>
    <property type="match status" value="1"/>
</dbReference>
<dbReference type="PANTHER" id="PTHR31672:SF13">
    <property type="entry name" value="F-BOX PROTEIN CPR30-LIKE"/>
    <property type="match status" value="1"/>
</dbReference>
<dbReference type="EMBL" id="RWGY01000026">
    <property type="protein sequence ID" value="TVU22804.1"/>
    <property type="molecule type" value="Genomic_DNA"/>
</dbReference>
<dbReference type="Gramene" id="TVU22820">
    <property type="protein sequence ID" value="TVU22820"/>
    <property type="gene ID" value="EJB05_32540"/>
</dbReference>
<dbReference type="AlphaFoldDB" id="A0A5J9UI33"/>
<reference evidence="4 5" key="1">
    <citation type="journal article" date="2019" name="Sci. Rep.">
        <title>A high-quality genome of Eragrostis curvula grass provides insights into Poaceae evolution and supports new strategies to enhance forage quality.</title>
        <authorList>
            <person name="Carballo J."/>
            <person name="Santos B.A.C.M."/>
            <person name="Zappacosta D."/>
            <person name="Garbus I."/>
            <person name="Selva J.P."/>
            <person name="Gallo C.A."/>
            <person name="Diaz A."/>
            <person name="Albertini E."/>
            <person name="Caccamo M."/>
            <person name="Echenique V."/>
        </authorList>
    </citation>
    <scope>NUCLEOTIDE SEQUENCE [LARGE SCALE GENOMIC DNA]</scope>
    <source>
        <strain evidence="5">cv. Victoria</strain>
        <tissue evidence="4">Leaf</tissue>
    </source>
</reference>
<dbReference type="Proteomes" id="UP000324897">
    <property type="component" value="Unassembled WGS sequence"/>
</dbReference>
<dbReference type="InterPro" id="IPR001810">
    <property type="entry name" value="F-box_dom"/>
</dbReference>
<dbReference type="InterPro" id="IPR036047">
    <property type="entry name" value="F-box-like_dom_sf"/>
</dbReference>
<evidence type="ECO:0000313" key="3">
    <source>
        <dbReference type="EMBL" id="TVU22804.1"/>
    </source>
</evidence>